<dbReference type="AlphaFoldDB" id="A0A2M7SE93"/>
<dbReference type="EMBL" id="PFMR01000081">
    <property type="protein sequence ID" value="PIZ17842.1"/>
    <property type="molecule type" value="Genomic_DNA"/>
</dbReference>
<comment type="caution">
    <text evidence="2">The sequence shown here is derived from an EMBL/GenBank/DDBJ whole genome shotgun (WGS) entry which is preliminary data.</text>
</comment>
<evidence type="ECO:0000313" key="3">
    <source>
        <dbReference type="Proteomes" id="UP000229307"/>
    </source>
</evidence>
<gene>
    <name evidence="2" type="ORF">COY52_02625</name>
</gene>
<sequence>MHFCKNYLFLTNAGKKIDCFTLFAMTLLRQGFVGQAKIPLTLTLSHSGERENAGHTPQNCCMSDKSDRYKGGQGRPYAKMSDESGVINVAR</sequence>
<evidence type="ECO:0000313" key="2">
    <source>
        <dbReference type="EMBL" id="PIZ17842.1"/>
    </source>
</evidence>
<name>A0A2M7SE93_9BACT</name>
<organism evidence="2 3">
    <name type="scientific">Candidatus Desantisbacteria bacterium CG_4_10_14_0_8_um_filter_48_22</name>
    <dbReference type="NCBI Taxonomy" id="1974543"/>
    <lineage>
        <taxon>Bacteria</taxon>
        <taxon>Candidatus Desantisiibacteriota</taxon>
    </lineage>
</organism>
<dbReference type="Proteomes" id="UP000229307">
    <property type="component" value="Unassembled WGS sequence"/>
</dbReference>
<proteinExistence type="predicted"/>
<evidence type="ECO:0000256" key="1">
    <source>
        <dbReference type="SAM" id="MobiDB-lite"/>
    </source>
</evidence>
<reference evidence="3" key="1">
    <citation type="submission" date="2017-09" db="EMBL/GenBank/DDBJ databases">
        <title>Depth-based differentiation of microbial function through sediment-hosted aquifers and enrichment of novel symbionts in the deep terrestrial subsurface.</title>
        <authorList>
            <person name="Probst A.J."/>
            <person name="Ladd B."/>
            <person name="Jarett J.K."/>
            <person name="Geller-Mcgrath D.E."/>
            <person name="Sieber C.M.K."/>
            <person name="Emerson J.B."/>
            <person name="Anantharaman K."/>
            <person name="Thomas B.C."/>
            <person name="Malmstrom R."/>
            <person name="Stieglmeier M."/>
            <person name="Klingl A."/>
            <person name="Woyke T."/>
            <person name="Ryan C.M."/>
            <person name="Banfield J.F."/>
        </authorList>
    </citation>
    <scope>NUCLEOTIDE SEQUENCE [LARGE SCALE GENOMIC DNA]</scope>
</reference>
<feature type="region of interest" description="Disordered" evidence="1">
    <location>
        <begin position="71"/>
        <end position="91"/>
    </location>
</feature>
<protein>
    <submittedName>
        <fullName evidence="2">Uncharacterized protein</fullName>
    </submittedName>
</protein>
<accession>A0A2M7SE93</accession>